<keyword evidence="1" id="KW-1133">Transmembrane helix</keyword>
<protein>
    <recommendedName>
        <fullName evidence="4">Kelch repeat protein</fullName>
    </recommendedName>
</protein>
<reference evidence="2 3" key="1">
    <citation type="submission" date="2017-01" db="EMBL/GenBank/DDBJ databases">
        <title>Draft genome sequence of Diplodia seriata F98.1, a fungal species involved in grapevine trunk diseases.</title>
        <authorList>
            <person name="Robert-Siegwald G."/>
            <person name="Vallet J."/>
            <person name="Abou-Mansour E."/>
            <person name="Xu J."/>
            <person name="Rey P."/>
            <person name="Bertsch C."/>
            <person name="Rego C."/>
            <person name="Larignon P."/>
            <person name="Fontaine F."/>
            <person name="Lebrun M.-H."/>
        </authorList>
    </citation>
    <scope>NUCLEOTIDE SEQUENCE [LARGE SCALE GENOMIC DNA]</scope>
    <source>
        <strain evidence="2 3">F98.1</strain>
    </source>
</reference>
<organism evidence="2 3">
    <name type="scientific">Diplodia seriata</name>
    <dbReference type="NCBI Taxonomy" id="420778"/>
    <lineage>
        <taxon>Eukaryota</taxon>
        <taxon>Fungi</taxon>
        <taxon>Dikarya</taxon>
        <taxon>Ascomycota</taxon>
        <taxon>Pezizomycotina</taxon>
        <taxon>Dothideomycetes</taxon>
        <taxon>Dothideomycetes incertae sedis</taxon>
        <taxon>Botryosphaeriales</taxon>
        <taxon>Botryosphaeriaceae</taxon>
        <taxon>Diplodia</taxon>
    </lineage>
</organism>
<keyword evidence="1" id="KW-0812">Transmembrane</keyword>
<dbReference type="Proteomes" id="UP000190776">
    <property type="component" value="Unassembled WGS sequence"/>
</dbReference>
<dbReference type="InterPro" id="IPR011043">
    <property type="entry name" value="Gal_Oxase/kelch_b-propeller"/>
</dbReference>
<dbReference type="SUPFAM" id="SSF50965">
    <property type="entry name" value="Galactose oxidase, central domain"/>
    <property type="match status" value="1"/>
</dbReference>
<sequence length="293" mass="31876">MRTTIGASAADGSKAYSLGGVVYNWTTEKVKTIDQHNAPGLLIFDFANQTLTNSTDDGGYFASIWNGPDQTLSLAGGMVFAPPFGTQGAFIVIGGQSNNSGEVKHYWDNITVLDPSTGSWYSQEATGAVPSTDDRVNCFVGAQDDELETFDIFVYGGFKDIPGGDTYYVLSLPSFRWFASDVVSMPRRRSMTCTATSNGQMIMVGGLDPDQPSTINDPQNWQASNDPWTQGIGVFDMTKLQYKNKYDASAVAYASPDVVQRYYQSNTLVIFAIFECLLLILTAAVKPRITAKS</sequence>
<dbReference type="Gene3D" id="2.120.10.80">
    <property type="entry name" value="Kelch-type beta propeller"/>
    <property type="match status" value="1"/>
</dbReference>
<dbReference type="AlphaFoldDB" id="A0A1S8BCE1"/>
<accession>A0A1S8BCE1</accession>
<proteinExistence type="predicted"/>
<evidence type="ECO:0000256" key="1">
    <source>
        <dbReference type="SAM" id="Phobius"/>
    </source>
</evidence>
<evidence type="ECO:0008006" key="4">
    <source>
        <dbReference type="Google" id="ProtNLM"/>
    </source>
</evidence>
<comment type="caution">
    <text evidence="2">The sequence shown here is derived from an EMBL/GenBank/DDBJ whole genome shotgun (WGS) entry which is preliminary data.</text>
</comment>
<evidence type="ECO:0000313" key="3">
    <source>
        <dbReference type="Proteomes" id="UP000190776"/>
    </source>
</evidence>
<dbReference type="EMBL" id="MSZU01000085">
    <property type="protein sequence ID" value="OMP85189.1"/>
    <property type="molecule type" value="Genomic_DNA"/>
</dbReference>
<feature type="transmembrane region" description="Helical" evidence="1">
    <location>
        <begin position="268"/>
        <end position="285"/>
    </location>
</feature>
<gene>
    <name evidence="2" type="ORF">BK809_0000289</name>
</gene>
<dbReference type="STRING" id="420778.A0A1S8BCE1"/>
<name>A0A1S8BCE1_9PEZI</name>
<dbReference type="OrthoDB" id="10251809at2759"/>
<dbReference type="InterPro" id="IPR015915">
    <property type="entry name" value="Kelch-typ_b-propeller"/>
</dbReference>
<evidence type="ECO:0000313" key="2">
    <source>
        <dbReference type="EMBL" id="OMP85189.1"/>
    </source>
</evidence>
<keyword evidence="1" id="KW-0472">Membrane</keyword>